<dbReference type="Pfam" id="PF14417">
    <property type="entry name" value="MEDS"/>
    <property type="match status" value="1"/>
</dbReference>
<dbReference type="FunFam" id="1.10.287.130:FF:000001">
    <property type="entry name" value="Two-component sensor histidine kinase"/>
    <property type="match status" value="1"/>
</dbReference>
<dbReference type="SMART" id="SM00387">
    <property type="entry name" value="HATPase_c"/>
    <property type="match status" value="1"/>
</dbReference>
<keyword evidence="8" id="KW-0812">Transmembrane</keyword>
<evidence type="ECO:0000256" key="7">
    <source>
        <dbReference type="ARBA" id="ARBA00022679"/>
    </source>
</evidence>
<evidence type="ECO:0000256" key="1">
    <source>
        <dbReference type="ARBA" id="ARBA00000085"/>
    </source>
</evidence>
<dbReference type="SMART" id="SM00086">
    <property type="entry name" value="PAC"/>
    <property type="match status" value="2"/>
</dbReference>
<dbReference type="SMART" id="SM00091">
    <property type="entry name" value="PAS"/>
    <property type="match status" value="2"/>
</dbReference>
<dbReference type="InterPro" id="IPR035965">
    <property type="entry name" value="PAS-like_dom_sf"/>
</dbReference>
<feature type="domain" description="PAS" evidence="17">
    <location>
        <begin position="367"/>
        <end position="415"/>
    </location>
</feature>
<keyword evidence="13" id="KW-0902">Two-component regulatory system</keyword>
<evidence type="ECO:0000259" key="16">
    <source>
        <dbReference type="PROSITE" id="PS50109"/>
    </source>
</evidence>
<dbReference type="SUPFAM" id="SSF47384">
    <property type="entry name" value="Homodimeric domain of signal transducing histidine kinase"/>
    <property type="match status" value="1"/>
</dbReference>
<evidence type="ECO:0000256" key="9">
    <source>
        <dbReference type="ARBA" id="ARBA00022741"/>
    </source>
</evidence>
<keyword evidence="12" id="KW-1133">Transmembrane helix</keyword>
<dbReference type="Pfam" id="PF08447">
    <property type="entry name" value="PAS_3"/>
    <property type="match status" value="1"/>
</dbReference>
<comment type="caution">
    <text evidence="18">The sequence shown here is derived from an EMBL/GenBank/DDBJ whole genome shotgun (WGS) entry which is preliminary data.</text>
</comment>
<dbReference type="InterPro" id="IPR013655">
    <property type="entry name" value="PAS_fold_3"/>
</dbReference>
<dbReference type="Pfam" id="PF02518">
    <property type="entry name" value="HATPase_c"/>
    <property type="match status" value="1"/>
</dbReference>
<dbReference type="PROSITE" id="PS50109">
    <property type="entry name" value="HIS_KIN"/>
    <property type="match status" value="1"/>
</dbReference>
<evidence type="ECO:0000256" key="3">
    <source>
        <dbReference type="ARBA" id="ARBA00004314"/>
    </source>
</evidence>
<keyword evidence="14" id="KW-0472">Membrane</keyword>
<dbReference type="PANTHER" id="PTHR42878">
    <property type="entry name" value="TWO-COMPONENT HISTIDINE KINASE"/>
    <property type="match status" value="1"/>
</dbReference>
<dbReference type="InterPro" id="IPR036097">
    <property type="entry name" value="HisK_dim/P_sf"/>
</dbReference>
<dbReference type="Pfam" id="PF00989">
    <property type="entry name" value="PAS"/>
    <property type="match status" value="1"/>
</dbReference>
<dbReference type="GO" id="GO:0005886">
    <property type="term" value="C:plasma membrane"/>
    <property type="evidence" value="ECO:0007669"/>
    <property type="project" value="UniProtKB-SubCell"/>
</dbReference>
<dbReference type="PRINTS" id="PR00344">
    <property type="entry name" value="BCTRLSENSOR"/>
</dbReference>
<dbReference type="Pfam" id="PF00512">
    <property type="entry name" value="HisKA"/>
    <property type="match status" value="1"/>
</dbReference>
<keyword evidence="9" id="KW-0547">Nucleotide-binding</keyword>
<evidence type="ECO:0000256" key="8">
    <source>
        <dbReference type="ARBA" id="ARBA00022692"/>
    </source>
</evidence>
<evidence type="ECO:0000256" key="15">
    <source>
        <dbReference type="SAM" id="Coils"/>
    </source>
</evidence>
<dbReference type="GO" id="GO:0030295">
    <property type="term" value="F:protein kinase activator activity"/>
    <property type="evidence" value="ECO:0007669"/>
    <property type="project" value="TreeGrafter"/>
</dbReference>
<feature type="domain" description="Histidine kinase" evidence="16">
    <location>
        <begin position="495"/>
        <end position="711"/>
    </location>
</feature>
<evidence type="ECO:0000256" key="4">
    <source>
        <dbReference type="ARBA" id="ARBA00012438"/>
    </source>
</evidence>
<dbReference type="CDD" id="cd00082">
    <property type="entry name" value="HisKA"/>
    <property type="match status" value="1"/>
</dbReference>
<keyword evidence="5" id="KW-1003">Cell membrane</keyword>
<evidence type="ECO:0000256" key="6">
    <source>
        <dbReference type="ARBA" id="ARBA00022553"/>
    </source>
</evidence>
<dbReference type="InterPro" id="IPR050351">
    <property type="entry name" value="BphY/WalK/GraS-like"/>
</dbReference>
<evidence type="ECO:0000259" key="17">
    <source>
        <dbReference type="PROSITE" id="PS50112"/>
    </source>
</evidence>
<dbReference type="GO" id="GO:0045121">
    <property type="term" value="C:membrane raft"/>
    <property type="evidence" value="ECO:0007669"/>
    <property type="project" value="UniProtKB-SubCell"/>
</dbReference>
<dbReference type="Gene3D" id="3.30.565.10">
    <property type="entry name" value="Histidine kinase-like ATPase, C-terminal domain"/>
    <property type="match status" value="1"/>
</dbReference>
<comment type="subcellular location">
    <subcellularLocation>
        <location evidence="2">Cell membrane</location>
    </subcellularLocation>
    <subcellularLocation>
        <location evidence="3">Membrane raft</location>
        <topology evidence="3">Multi-pass membrane protein</topology>
    </subcellularLocation>
</comment>
<dbReference type="FunFam" id="3.30.565.10:FF:000023">
    <property type="entry name" value="PAS domain-containing sensor histidine kinase"/>
    <property type="match status" value="1"/>
</dbReference>
<dbReference type="InterPro" id="IPR001610">
    <property type="entry name" value="PAC"/>
</dbReference>
<evidence type="ECO:0000256" key="14">
    <source>
        <dbReference type="ARBA" id="ARBA00023136"/>
    </source>
</evidence>
<evidence type="ECO:0000256" key="10">
    <source>
        <dbReference type="ARBA" id="ARBA00022777"/>
    </source>
</evidence>
<reference evidence="18" key="1">
    <citation type="submission" date="2020-10" db="EMBL/GenBank/DDBJ databases">
        <title>Taxonomic study of unclassified bacteria belonging to the class Ktedonobacteria.</title>
        <authorList>
            <person name="Yabe S."/>
            <person name="Wang C.M."/>
            <person name="Zheng Y."/>
            <person name="Sakai Y."/>
            <person name="Cavaletti L."/>
            <person name="Monciardini P."/>
            <person name="Donadio S."/>
        </authorList>
    </citation>
    <scope>NUCLEOTIDE SEQUENCE</scope>
    <source>
        <strain evidence="18">ID150040</strain>
    </source>
</reference>
<comment type="catalytic activity">
    <reaction evidence="1">
        <text>ATP + protein L-histidine = ADP + protein N-phospho-L-histidine.</text>
        <dbReference type="EC" id="2.7.13.3"/>
    </reaction>
</comment>
<dbReference type="InterPro" id="IPR036890">
    <property type="entry name" value="HATPase_C_sf"/>
</dbReference>
<dbReference type="NCBIfam" id="TIGR00229">
    <property type="entry name" value="sensory_box"/>
    <property type="match status" value="2"/>
</dbReference>
<keyword evidence="15" id="KW-0175">Coiled coil</keyword>
<keyword evidence="19" id="KW-1185">Reference proteome</keyword>
<dbReference type="Proteomes" id="UP000597444">
    <property type="component" value="Unassembled WGS sequence"/>
</dbReference>
<dbReference type="InterPro" id="IPR025847">
    <property type="entry name" value="MEDS_domain"/>
</dbReference>
<dbReference type="GO" id="GO:0000155">
    <property type="term" value="F:phosphorelay sensor kinase activity"/>
    <property type="evidence" value="ECO:0007669"/>
    <property type="project" value="InterPro"/>
</dbReference>
<dbReference type="Gene3D" id="3.30.450.20">
    <property type="entry name" value="PAS domain"/>
    <property type="match status" value="2"/>
</dbReference>
<dbReference type="Gene3D" id="1.10.287.130">
    <property type="match status" value="1"/>
</dbReference>
<dbReference type="EC" id="2.7.13.3" evidence="4"/>
<dbReference type="RefSeq" id="WP_220202183.1">
    <property type="nucleotide sequence ID" value="NZ_BNJK01000001.1"/>
</dbReference>
<dbReference type="SMART" id="SM00388">
    <property type="entry name" value="HisKA"/>
    <property type="match status" value="1"/>
</dbReference>
<sequence>MAIISNDDHIGPEQENAFPLDEQQSFAPSENNMEIVVLVDAKGIITYVSPSISSLLVCASEAIVGCHARDLLHPDDFEPALWEGSSIEQAVPESQEGEYRLRHKDGSWHWFEGKSTNLLAVPGVGAIVCTFRTISQQKLAPRLHWSEIYTSKHFVQFYENDAFLIDSVSSFLGTGLETGDACVVIASQEHLLMLEEQLRANGVDLLHAGAQDKYIACEVNTALALFMVDGLPGPERFSKAIGGMIARAVQRGRHVRVFGEMVAQLWVEGKQDAAVRLEELWNNLYHNPYTFSLFCAYPMHCFAGEIYQEQFSRICQQHSHVIPDESYTSLAQIDERLRAISLLQQKASSLAAEIVERKEAESQLKISEDRYRRLFETSKDGLLIVDADTHLITDVNSSVTELLGYTREQLLGDDLGHSGMFQSQEISQAAWLEALEQPSSRYDALPLQTRDGQIRYVEFVSNRYRANGHEVIQCSLRDVSERKELDKRKDEFISMASHELKTPVTSLKGFLNLVQRRSIKQGDEKVLHYLARMDIQINKLTALINDLLDLSRMQTGKLIYREEAFLMDELVREIVANIQETTQTHRLVLEGQTLATVFGDRERIGQVLINLLNNAIKYSPQADTVLMRMANGRQKILVSVQDFGIGIAKDHHLRIFERFYQVTEPVEKTYPGLGIGLYISSEIVRRHGGLMWVESRKGEGATFHFTLPLTDEGKRLASL</sequence>
<evidence type="ECO:0000256" key="5">
    <source>
        <dbReference type="ARBA" id="ARBA00022475"/>
    </source>
</evidence>
<dbReference type="InterPro" id="IPR013767">
    <property type="entry name" value="PAS_fold"/>
</dbReference>
<name>A0A8J3IEY3_9CHLR</name>
<dbReference type="CDD" id="cd00130">
    <property type="entry name" value="PAS"/>
    <property type="match status" value="2"/>
</dbReference>
<proteinExistence type="predicted"/>
<gene>
    <name evidence="18" type="ORF">KSF_013280</name>
</gene>
<keyword evidence="7" id="KW-0808">Transferase</keyword>
<evidence type="ECO:0000256" key="12">
    <source>
        <dbReference type="ARBA" id="ARBA00022989"/>
    </source>
</evidence>
<dbReference type="PROSITE" id="PS50112">
    <property type="entry name" value="PAS"/>
    <property type="match status" value="2"/>
</dbReference>
<evidence type="ECO:0000313" key="19">
    <source>
        <dbReference type="Proteomes" id="UP000597444"/>
    </source>
</evidence>
<dbReference type="EMBL" id="BNJK01000001">
    <property type="protein sequence ID" value="GHO91280.1"/>
    <property type="molecule type" value="Genomic_DNA"/>
</dbReference>
<keyword evidence="11" id="KW-0067">ATP-binding</keyword>
<evidence type="ECO:0000256" key="2">
    <source>
        <dbReference type="ARBA" id="ARBA00004236"/>
    </source>
</evidence>
<dbReference type="InterPro" id="IPR003594">
    <property type="entry name" value="HATPase_dom"/>
</dbReference>
<dbReference type="GO" id="GO:0005524">
    <property type="term" value="F:ATP binding"/>
    <property type="evidence" value="ECO:0007669"/>
    <property type="project" value="UniProtKB-KW"/>
</dbReference>
<dbReference type="PANTHER" id="PTHR42878:SF7">
    <property type="entry name" value="SENSOR HISTIDINE KINASE GLRK"/>
    <property type="match status" value="1"/>
</dbReference>
<dbReference type="AlphaFoldDB" id="A0A8J3IEY3"/>
<dbReference type="SUPFAM" id="SSF55874">
    <property type="entry name" value="ATPase domain of HSP90 chaperone/DNA topoisomerase II/histidine kinase"/>
    <property type="match status" value="1"/>
</dbReference>
<dbReference type="InterPro" id="IPR005467">
    <property type="entry name" value="His_kinase_dom"/>
</dbReference>
<dbReference type="InterPro" id="IPR000014">
    <property type="entry name" value="PAS"/>
</dbReference>
<accession>A0A8J3IEY3</accession>
<dbReference type="GO" id="GO:0007234">
    <property type="term" value="P:osmosensory signaling via phosphorelay pathway"/>
    <property type="evidence" value="ECO:0007669"/>
    <property type="project" value="TreeGrafter"/>
</dbReference>
<organism evidence="18 19">
    <name type="scientific">Reticulibacter mediterranei</name>
    <dbReference type="NCBI Taxonomy" id="2778369"/>
    <lineage>
        <taxon>Bacteria</taxon>
        <taxon>Bacillati</taxon>
        <taxon>Chloroflexota</taxon>
        <taxon>Ktedonobacteria</taxon>
        <taxon>Ktedonobacterales</taxon>
        <taxon>Reticulibacteraceae</taxon>
        <taxon>Reticulibacter</taxon>
    </lineage>
</organism>
<evidence type="ECO:0000256" key="13">
    <source>
        <dbReference type="ARBA" id="ARBA00023012"/>
    </source>
</evidence>
<dbReference type="InterPro" id="IPR003661">
    <property type="entry name" value="HisK_dim/P_dom"/>
</dbReference>
<keyword evidence="10" id="KW-0418">Kinase</keyword>
<dbReference type="GO" id="GO:0000156">
    <property type="term" value="F:phosphorelay response regulator activity"/>
    <property type="evidence" value="ECO:0007669"/>
    <property type="project" value="TreeGrafter"/>
</dbReference>
<evidence type="ECO:0000313" key="18">
    <source>
        <dbReference type="EMBL" id="GHO91280.1"/>
    </source>
</evidence>
<feature type="coiled-coil region" evidence="15">
    <location>
        <begin position="350"/>
        <end position="377"/>
    </location>
</feature>
<evidence type="ECO:0000256" key="11">
    <source>
        <dbReference type="ARBA" id="ARBA00022840"/>
    </source>
</evidence>
<dbReference type="SUPFAM" id="SSF55785">
    <property type="entry name" value="PYP-like sensor domain (PAS domain)"/>
    <property type="match status" value="2"/>
</dbReference>
<feature type="domain" description="PAS" evidence="17">
    <location>
        <begin position="36"/>
        <end position="76"/>
    </location>
</feature>
<keyword evidence="6" id="KW-0597">Phosphoprotein</keyword>
<dbReference type="InterPro" id="IPR004358">
    <property type="entry name" value="Sig_transdc_His_kin-like_C"/>
</dbReference>
<protein>
    <recommendedName>
        <fullName evidence="4">histidine kinase</fullName>
        <ecNumber evidence="4">2.7.13.3</ecNumber>
    </recommendedName>
</protein>